<name>A0AAV6L2W7_9ERIC</name>
<accession>A0AAV6L2W7</accession>
<evidence type="ECO:0000313" key="2">
    <source>
        <dbReference type="EMBL" id="KAG5558579.1"/>
    </source>
</evidence>
<keyword evidence="3" id="KW-1185">Reference proteome</keyword>
<feature type="domain" description="Glycosyl transferase CAP10" evidence="1">
    <location>
        <begin position="10"/>
        <end position="116"/>
    </location>
</feature>
<dbReference type="Pfam" id="PF05686">
    <property type="entry name" value="Glyco_transf_90"/>
    <property type="match status" value="1"/>
</dbReference>
<sequence>MKSLHVPSLQAQDIVKVAGDFVHEDLKMDYVYDYMFHLLSEYAKLMRYKPTIPEKAREICSEILACKAIELQKKYLMESMVKGPTNVRPCNMPLPCAFRTLLRSKANSVSLVELWEQRYWENQTEHN</sequence>
<dbReference type="InterPro" id="IPR051091">
    <property type="entry name" value="O-Glucosyltr/Glycosyltrsf_90"/>
</dbReference>
<dbReference type="Proteomes" id="UP000823749">
    <property type="component" value="Chromosome 3"/>
</dbReference>
<gene>
    <name evidence="2" type="ORF">RHGRI_008504</name>
</gene>
<proteinExistence type="predicted"/>
<dbReference type="EMBL" id="JACTNZ010000003">
    <property type="protein sequence ID" value="KAG5558579.1"/>
    <property type="molecule type" value="Genomic_DNA"/>
</dbReference>
<dbReference type="AlphaFoldDB" id="A0AAV6L2W7"/>
<dbReference type="PANTHER" id="PTHR12203">
    <property type="entry name" value="KDEL LYS-ASP-GLU-LEU CONTAINING - RELATED"/>
    <property type="match status" value="1"/>
</dbReference>
<reference evidence="2" key="1">
    <citation type="submission" date="2020-08" db="EMBL/GenBank/DDBJ databases">
        <title>Plant Genome Project.</title>
        <authorList>
            <person name="Zhang R.-G."/>
        </authorList>
    </citation>
    <scope>NUCLEOTIDE SEQUENCE</scope>
    <source>
        <strain evidence="2">WSP0</strain>
        <tissue evidence="2">Leaf</tissue>
    </source>
</reference>
<dbReference type="InterPro" id="IPR006598">
    <property type="entry name" value="CAP10"/>
</dbReference>
<evidence type="ECO:0000313" key="3">
    <source>
        <dbReference type="Proteomes" id="UP000823749"/>
    </source>
</evidence>
<evidence type="ECO:0000259" key="1">
    <source>
        <dbReference type="Pfam" id="PF05686"/>
    </source>
</evidence>
<comment type="caution">
    <text evidence="2">The sequence shown here is derived from an EMBL/GenBank/DDBJ whole genome shotgun (WGS) entry which is preliminary data.</text>
</comment>
<organism evidence="2 3">
    <name type="scientific">Rhododendron griersonianum</name>
    <dbReference type="NCBI Taxonomy" id="479676"/>
    <lineage>
        <taxon>Eukaryota</taxon>
        <taxon>Viridiplantae</taxon>
        <taxon>Streptophyta</taxon>
        <taxon>Embryophyta</taxon>
        <taxon>Tracheophyta</taxon>
        <taxon>Spermatophyta</taxon>
        <taxon>Magnoliopsida</taxon>
        <taxon>eudicotyledons</taxon>
        <taxon>Gunneridae</taxon>
        <taxon>Pentapetalae</taxon>
        <taxon>asterids</taxon>
        <taxon>Ericales</taxon>
        <taxon>Ericaceae</taxon>
        <taxon>Ericoideae</taxon>
        <taxon>Rhodoreae</taxon>
        <taxon>Rhododendron</taxon>
    </lineage>
</organism>
<protein>
    <recommendedName>
        <fullName evidence="1">Glycosyl transferase CAP10 domain-containing protein</fullName>
    </recommendedName>
</protein>
<dbReference type="PANTHER" id="PTHR12203:SF99">
    <property type="entry name" value="OS04G0534100 PROTEIN"/>
    <property type="match status" value="1"/>
</dbReference>